<dbReference type="AlphaFoldDB" id="A0ABD0K979"/>
<organism evidence="1 2">
    <name type="scientific">Batillaria attramentaria</name>
    <dbReference type="NCBI Taxonomy" id="370345"/>
    <lineage>
        <taxon>Eukaryota</taxon>
        <taxon>Metazoa</taxon>
        <taxon>Spiralia</taxon>
        <taxon>Lophotrochozoa</taxon>
        <taxon>Mollusca</taxon>
        <taxon>Gastropoda</taxon>
        <taxon>Caenogastropoda</taxon>
        <taxon>Sorbeoconcha</taxon>
        <taxon>Cerithioidea</taxon>
        <taxon>Batillariidae</taxon>
        <taxon>Batillaria</taxon>
    </lineage>
</organism>
<proteinExistence type="predicted"/>
<name>A0ABD0K979_9CAEN</name>
<gene>
    <name evidence="1" type="ORF">BaRGS_00025102</name>
</gene>
<evidence type="ECO:0000313" key="1">
    <source>
        <dbReference type="EMBL" id="KAK7483669.1"/>
    </source>
</evidence>
<keyword evidence="2" id="KW-1185">Reference proteome</keyword>
<dbReference type="EMBL" id="JACVVK020000223">
    <property type="protein sequence ID" value="KAK7483669.1"/>
    <property type="molecule type" value="Genomic_DNA"/>
</dbReference>
<dbReference type="Proteomes" id="UP001519460">
    <property type="component" value="Unassembled WGS sequence"/>
</dbReference>
<reference evidence="1 2" key="1">
    <citation type="journal article" date="2023" name="Sci. Data">
        <title>Genome assembly of the Korean intertidal mud-creeper Batillaria attramentaria.</title>
        <authorList>
            <person name="Patra A.K."/>
            <person name="Ho P.T."/>
            <person name="Jun S."/>
            <person name="Lee S.J."/>
            <person name="Kim Y."/>
            <person name="Won Y.J."/>
        </authorList>
    </citation>
    <scope>NUCLEOTIDE SEQUENCE [LARGE SCALE GENOMIC DNA]</scope>
    <source>
        <strain evidence="1">Wonlab-2016</strain>
    </source>
</reference>
<sequence>MLEKTHQNSRRSFYINDIHFPLAFSLAPWSEKPCTSVTSHTKKPIKRFLLSVPTQPVMCPKLWYKHKNFKLAFSFPDKKAQMDKEGIFCSAALQASTAYVFLNTLTTYSSPSLAKLAVTALKN</sequence>
<evidence type="ECO:0000313" key="2">
    <source>
        <dbReference type="Proteomes" id="UP001519460"/>
    </source>
</evidence>
<comment type="caution">
    <text evidence="1">The sequence shown here is derived from an EMBL/GenBank/DDBJ whole genome shotgun (WGS) entry which is preliminary data.</text>
</comment>
<protein>
    <submittedName>
        <fullName evidence="1">Uncharacterized protein</fullName>
    </submittedName>
</protein>
<accession>A0ABD0K979</accession>